<evidence type="ECO:0000256" key="2">
    <source>
        <dbReference type="ARBA" id="ARBA00022617"/>
    </source>
</evidence>
<dbReference type="RefSeq" id="WP_248360384.1">
    <property type="nucleotide sequence ID" value="NZ_AP025591.1"/>
</dbReference>
<evidence type="ECO:0000256" key="5">
    <source>
        <dbReference type="ARBA" id="ARBA00023004"/>
    </source>
</evidence>
<dbReference type="SUPFAM" id="SSF48695">
    <property type="entry name" value="Multiheme cytochromes"/>
    <property type="match status" value="1"/>
</dbReference>
<gene>
    <name evidence="7" type="ORF">AMOR_16920</name>
</gene>
<dbReference type="Gene3D" id="1.10.1130.10">
    <property type="entry name" value="Flavocytochrome C3, Chain A"/>
    <property type="match status" value="1"/>
</dbReference>
<keyword evidence="1" id="KW-0813">Transport</keyword>
<dbReference type="InterPro" id="IPR020942">
    <property type="entry name" value="Cyt_c_III_dom"/>
</dbReference>
<feature type="domain" description="Class III cytochrome C" evidence="6">
    <location>
        <begin position="37"/>
        <end position="109"/>
    </location>
</feature>
<keyword evidence="2" id="KW-0349">Heme</keyword>
<keyword evidence="3" id="KW-0479">Metal-binding</keyword>
<evidence type="ECO:0000313" key="8">
    <source>
        <dbReference type="Proteomes" id="UP001162891"/>
    </source>
</evidence>
<evidence type="ECO:0000256" key="1">
    <source>
        <dbReference type="ARBA" id="ARBA00022448"/>
    </source>
</evidence>
<dbReference type="InterPro" id="IPR036280">
    <property type="entry name" value="Multihaem_cyt_sf"/>
</dbReference>
<keyword evidence="8" id="KW-1185">Reference proteome</keyword>
<accession>A0ABM7WTH0</accession>
<dbReference type="Proteomes" id="UP001162891">
    <property type="component" value="Chromosome"/>
</dbReference>
<evidence type="ECO:0000259" key="6">
    <source>
        <dbReference type="Pfam" id="PF02085"/>
    </source>
</evidence>
<dbReference type="Pfam" id="PF02085">
    <property type="entry name" value="Cytochrom_CIII"/>
    <property type="match status" value="1"/>
</dbReference>
<name>A0ABM7WTH0_9BACT</name>
<evidence type="ECO:0000256" key="3">
    <source>
        <dbReference type="ARBA" id="ARBA00022723"/>
    </source>
</evidence>
<keyword evidence="5" id="KW-0408">Iron</keyword>
<dbReference type="EMBL" id="AP025591">
    <property type="protein sequence ID" value="BDG02696.1"/>
    <property type="molecule type" value="Genomic_DNA"/>
</dbReference>
<proteinExistence type="predicted"/>
<evidence type="ECO:0000256" key="4">
    <source>
        <dbReference type="ARBA" id="ARBA00022982"/>
    </source>
</evidence>
<protein>
    <recommendedName>
        <fullName evidence="6">Class III cytochrome C domain-containing protein</fullName>
    </recommendedName>
</protein>
<organism evidence="7 8">
    <name type="scientific">Anaeromyxobacter oryzae</name>
    <dbReference type="NCBI Taxonomy" id="2918170"/>
    <lineage>
        <taxon>Bacteria</taxon>
        <taxon>Pseudomonadati</taxon>
        <taxon>Myxococcota</taxon>
        <taxon>Myxococcia</taxon>
        <taxon>Myxococcales</taxon>
        <taxon>Cystobacterineae</taxon>
        <taxon>Anaeromyxobacteraceae</taxon>
        <taxon>Anaeromyxobacter</taxon>
    </lineage>
</organism>
<reference evidence="8" key="1">
    <citation type="journal article" date="2022" name="Int. J. Syst. Evol. Microbiol.">
        <title>Anaeromyxobacter oryzae sp. nov., Anaeromyxobacter diazotrophicus sp. nov. and Anaeromyxobacter paludicola sp. nov., isolated from paddy soils.</title>
        <authorList>
            <person name="Itoh H."/>
            <person name="Xu Z."/>
            <person name="Mise K."/>
            <person name="Masuda Y."/>
            <person name="Ushijima N."/>
            <person name="Hayakawa C."/>
            <person name="Shiratori Y."/>
            <person name="Senoo K."/>
        </authorList>
    </citation>
    <scope>NUCLEOTIDE SEQUENCE [LARGE SCALE GENOMIC DNA]</scope>
    <source>
        <strain evidence="8">Red232</strain>
    </source>
</reference>
<sequence>MRIGNAALLVVGVLLCAAGVARGADRRLAPIPRDQAVSSHGPFEMGACDTCHARNDPRNPGPASVTNDACFECHDEFRGSAPVKMERALHPRAGATNCVGCHTPHNSRNRKLLLRT</sequence>
<keyword evidence="4" id="KW-0249">Electron transport</keyword>
<evidence type="ECO:0000313" key="7">
    <source>
        <dbReference type="EMBL" id="BDG02696.1"/>
    </source>
</evidence>